<evidence type="ECO:0008006" key="4">
    <source>
        <dbReference type="Google" id="ProtNLM"/>
    </source>
</evidence>
<dbReference type="GO" id="GO:0051131">
    <property type="term" value="P:chaperone-mediated protein complex assembly"/>
    <property type="evidence" value="ECO:0007669"/>
    <property type="project" value="InterPro"/>
</dbReference>
<organism evidence="2 3">
    <name type="scientific">Nocardiopsis kunsanensis</name>
    <dbReference type="NCBI Taxonomy" id="141693"/>
    <lineage>
        <taxon>Bacteria</taxon>
        <taxon>Bacillati</taxon>
        <taxon>Actinomycetota</taxon>
        <taxon>Actinomycetes</taxon>
        <taxon>Streptosporangiales</taxon>
        <taxon>Nocardiopsidaceae</taxon>
        <taxon>Nocardiopsis</taxon>
    </lineage>
</organism>
<keyword evidence="1" id="KW-0534">Nitrate assimilation</keyword>
<dbReference type="EMBL" id="BMXL01000028">
    <property type="protein sequence ID" value="GHD33808.1"/>
    <property type="molecule type" value="Genomic_DNA"/>
</dbReference>
<comment type="caution">
    <text evidence="2">The sequence shown here is derived from an EMBL/GenBank/DDBJ whole genome shotgun (WGS) entry which is preliminary data.</text>
</comment>
<dbReference type="NCBIfam" id="TIGR00684">
    <property type="entry name" value="narJ"/>
    <property type="match status" value="1"/>
</dbReference>
<reference evidence="2 3" key="1">
    <citation type="journal article" date="2014" name="Int. J. Syst. Evol. Microbiol.">
        <title>Complete genome sequence of Corynebacterium casei LMG S-19264T (=DSM 44701T), isolated from a smear-ripened cheese.</title>
        <authorList>
            <consortium name="US DOE Joint Genome Institute (JGI-PGF)"/>
            <person name="Walter F."/>
            <person name="Albersmeier A."/>
            <person name="Kalinowski J."/>
            <person name="Ruckert C."/>
        </authorList>
    </citation>
    <scope>NUCLEOTIDE SEQUENCE [LARGE SCALE GENOMIC DNA]</scope>
    <source>
        <strain evidence="2 3">KCTC 19473</strain>
    </source>
</reference>
<proteinExistence type="predicted"/>
<dbReference type="InterPro" id="IPR003765">
    <property type="entry name" value="NO3_reductase_chaperone_NarJ"/>
</dbReference>
<dbReference type="GO" id="GO:0016530">
    <property type="term" value="F:metallochaperone activity"/>
    <property type="evidence" value="ECO:0007669"/>
    <property type="project" value="TreeGrafter"/>
</dbReference>
<keyword evidence="3" id="KW-1185">Reference proteome</keyword>
<dbReference type="InterPro" id="IPR020945">
    <property type="entry name" value="DMSO/NO3_reduct_chaperone"/>
</dbReference>
<protein>
    <recommendedName>
        <fullName evidence="4">Nitrate reductase molybdenum cofactor assembly chaperone</fullName>
    </recommendedName>
</protein>
<gene>
    <name evidence="2" type="ORF">GCM10007147_38900</name>
</gene>
<evidence type="ECO:0000313" key="2">
    <source>
        <dbReference type="EMBL" id="GHD33808.1"/>
    </source>
</evidence>
<dbReference type="PANTHER" id="PTHR43680:SF2">
    <property type="entry name" value="NITRATE REDUCTASE MOLYBDENUM COFACTOR ASSEMBLY CHAPERONE NARJ"/>
    <property type="match status" value="1"/>
</dbReference>
<dbReference type="SUPFAM" id="SSF89155">
    <property type="entry name" value="TorD-like"/>
    <property type="match status" value="1"/>
</dbReference>
<accession>A0A918XIE6</accession>
<dbReference type="GO" id="GO:0042128">
    <property type="term" value="P:nitrate assimilation"/>
    <property type="evidence" value="ECO:0007669"/>
    <property type="project" value="UniProtKB-KW"/>
</dbReference>
<dbReference type="Gene3D" id="1.10.3480.10">
    <property type="entry name" value="TorD-like"/>
    <property type="match status" value="1"/>
</dbReference>
<dbReference type="InterPro" id="IPR036411">
    <property type="entry name" value="TorD-like_sf"/>
</dbReference>
<dbReference type="Pfam" id="PF02613">
    <property type="entry name" value="Nitrate_red_del"/>
    <property type="match status" value="1"/>
</dbReference>
<dbReference type="GO" id="GO:0051082">
    <property type="term" value="F:unfolded protein binding"/>
    <property type="evidence" value="ECO:0007669"/>
    <property type="project" value="InterPro"/>
</dbReference>
<dbReference type="Proteomes" id="UP000654947">
    <property type="component" value="Unassembled WGS sequence"/>
</dbReference>
<dbReference type="PANTHER" id="PTHR43680">
    <property type="entry name" value="NITRATE REDUCTASE MOLYBDENUM COFACTOR ASSEMBLY CHAPERONE"/>
    <property type="match status" value="1"/>
</dbReference>
<evidence type="ECO:0000256" key="1">
    <source>
        <dbReference type="ARBA" id="ARBA00023063"/>
    </source>
</evidence>
<name>A0A918XIE6_9ACTN</name>
<evidence type="ECO:0000313" key="3">
    <source>
        <dbReference type="Proteomes" id="UP000654947"/>
    </source>
</evidence>
<dbReference type="AlphaFoldDB" id="A0A918XIE6"/>
<sequence>MSLFRALERHRLSARQRALTHRLAALVLAHPDEQLLADLPMLRQAAGELPDPPRTDLLGVIEWLASTPLLELAGTYVGTFDLHRRSCLHLTYYAHGDTRNRGAALLWFSNAYRRAGFHLDAAELPDHLCVLLEFAATVDPDSGTRLLNRYRAGLELLRLALTEVDSPYTGAVSAINATLPPRTDRLDGAVARLVAEGPPAEEAGLAPFPPPENRSMHL</sequence>
<dbReference type="RefSeq" id="WP_017576513.1">
    <property type="nucleotide sequence ID" value="NZ_BMXL01000028.1"/>
</dbReference>